<dbReference type="PANTHER" id="PTHR11958">
    <property type="entry name" value="SODIUM/DICARBOXYLATE SYMPORTER-RELATED"/>
    <property type="match status" value="1"/>
</dbReference>
<protein>
    <recommendedName>
        <fullName evidence="7">Amino acid transporter</fullName>
    </recommendedName>
</protein>
<evidence type="ECO:0000256" key="3">
    <source>
        <dbReference type="ARBA" id="ARBA00022448"/>
    </source>
</evidence>
<dbReference type="OMA" id="LVALEWY"/>
<dbReference type="InterPro" id="IPR001991">
    <property type="entry name" value="Na-dicarboxylate_symporter"/>
</dbReference>
<evidence type="ECO:0000313" key="9">
    <source>
        <dbReference type="EMBL" id="KAH9366202.1"/>
    </source>
</evidence>
<evidence type="ECO:0000256" key="4">
    <source>
        <dbReference type="ARBA" id="ARBA00022692"/>
    </source>
</evidence>
<organism evidence="9 10">
    <name type="scientific">Haemaphysalis longicornis</name>
    <name type="common">Bush tick</name>
    <dbReference type="NCBI Taxonomy" id="44386"/>
    <lineage>
        <taxon>Eukaryota</taxon>
        <taxon>Metazoa</taxon>
        <taxon>Ecdysozoa</taxon>
        <taxon>Arthropoda</taxon>
        <taxon>Chelicerata</taxon>
        <taxon>Arachnida</taxon>
        <taxon>Acari</taxon>
        <taxon>Parasitiformes</taxon>
        <taxon>Ixodida</taxon>
        <taxon>Ixodoidea</taxon>
        <taxon>Ixodidae</taxon>
        <taxon>Haemaphysalinae</taxon>
        <taxon>Haemaphysalis</taxon>
    </lineage>
</organism>
<comment type="caution">
    <text evidence="9">The sequence shown here is derived from an EMBL/GenBank/DDBJ whole genome shotgun (WGS) entry which is preliminary data.</text>
</comment>
<dbReference type="VEuPathDB" id="VectorBase:HLOH_057804"/>
<sequence>MKNKRAVTNAPRHGPLRDGAGAPGQHSGRAVHVGGAGLHPVVTASQLDKTLTVVRTYLLLTLAGLAAYGLVLLPGLYALVTGQDPRPFLRVTLAPTVKAFRWASRAVSVPDTIEALEEAADLEPRIVRFVIPVGANVSMSGTALVMSAAAVTLATLDGLELGPEELLIISLGAASIPNSGVLTVLMILMALEVSSRNISLVLVLDWLV</sequence>
<keyword evidence="10" id="KW-1185">Reference proteome</keyword>
<keyword evidence="3 7" id="KW-0813">Transport</keyword>
<dbReference type="Gene3D" id="1.10.3860.10">
    <property type="entry name" value="Sodium:dicarboxylate symporter"/>
    <property type="match status" value="1"/>
</dbReference>
<evidence type="ECO:0000313" key="10">
    <source>
        <dbReference type="Proteomes" id="UP000821853"/>
    </source>
</evidence>
<comment type="caution">
    <text evidence="7">Lacks conserved residue(s) required for the propagation of feature annotation.</text>
</comment>
<dbReference type="EMBL" id="JABSTR010000004">
    <property type="protein sequence ID" value="KAH9366202.1"/>
    <property type="molecule type" value="Genomic_DNA"/>
</dbReference>
<feature type="transmembrane region" description="Helical" evidence="7">
    <location>
        <begin position="57"/>
        <end position="80"/>
    </location>
</feature>
<dbReference type="SUPFAM" id="SSF118215">
    <property type="entry name" value="Proton glutamate symport protein"/>
    <property type="match status" value="1"/>
</dbReference>
<dbReference type="AlphaFoldDB" id="A0A9J6FSH9"/>
<dbReference type="GO" id="GO:0015501">
    <property type="term" value="F:glutamate:sodium symporter activity"/>
    <property type="evidence" value="ECO:0007669"/>
    <property type="project" value="TreeGrafter"/>
</dbReference>
<dbReference type="InterPro" id="IPR050746">
    <property type="entry name" value="DAACS"/>
</dbReference>
<keyword evidence="6 7" id="KW-0472">Membrane</keyword>
<keyword evidence="7" id="KW-0769">Symport</keyword>
<dbReference type="GO" id="GO:0005886">
    <property type="term" value="C:plasma membrane"/>
    <property type="evidence" value="ECO:0007669"/>
    <property type="project" value="TreeGrafter"/>
</dbReference>
<evidence type="ECO:0000256" key="2">
    <source>
        <dbReference type="ARBA" id="ARBA00006148"/>
    </source>
</evidence>
<feature type="region of interest" description="Disordered" evidence="8">
    <location>
        <begin position="1"/>
        <end position="29"/>
    </location>
</feature>
<evidence type="ECO:0000256" key="1">
    <source>
        <dbReference type="ARBA" id="ARBA00004141"/>
    </source>
</evidence>
<feature type="transmembrane region" description="Helical" evidence="7">
    <location>
        <begin position="166"/>
        <end position="191"/>
    </location>
</feature>
<dbReference type="InterPro" id="IPR036458">
    <property type="entry name" value="Na:dicarbo_symporter_sf"/>
</dbReference>
<evidence type="ECO:0000256" key="8">
    <source>
        <dbReference type="SAM" id="MobiDB-lite"/>
    </source>
</evidence>
<evidence type="ECO:0000256" key="5">
    <source>
        <dbReference type="ARBA" id="ARBA00022989"/>
    </source>
</evidence>
<reference evidence="9 10" key="1">
    <citation type="journal article" date="2020" name="Cell">
        <title>Large-Scale Comparative Analyses of Tick Genomes Elucidate Their Genetic Diversity and Vector Capacities.</title>
        <authorList>
            <consortium name="Tick Genome and Microbiome Consortium (TIGMIC)"/>
            <person name="Jia N."/>
            <person name="Wang J."/>
            <person name="Shi W."/>
            <person name="Du L."/>
            <person name="Sun Y."/>
            <person name="Zhan W."/>
            <person name="Jiang J.F."/>
            <person name="Wang Q."/>
            <person name="Zhang B."/>
            <person name="Ji P."/>
            <person name="Bell-Sakyi L."/>
            <person name="Cui X.M."/>
            <person name="Yuan T.T."/>
            <person name="Jiang B.G."/>
            <person name="Yang W.F."/>
            <person name="Lam T.T."/>
            <person name="Chang Q.C."/>
            <person name="Ding S.J."/>
            <person name="Wang X.J."/>
            <person name="Zhu J.G."/>
            <person name="Ruan X.D."/>
            <person name="Zhao L."/>
            <person name="Wei J.T."/>
            <person name="Ye R.Z."/>
            <person name="Que T.C."/>
            <person name="Du C.H."/>
            <person name="Zhou Y.H."/>
            <person name="Cheng J.X."/>
            <person name="Dai P.F."/>
            <person name="Guo W.B."/>
            <person name="Han X.H."/>
            <person name="Huang E.J."/>
            <person name="Li L.F."/>
            <person name="Wei W."/>
            <person name="Gao Y.C."/>
            <person name="Liu J.Z."/>
            <person name="Shao H.Z."/>
            <person name="Wang X."/>
            <person name="Wang C.C."/>
            <person name="Yang T.C."/>
            <person name="Huo Q.B."/>
            <person name="Li W."/>
            <person name="Chen H.Y."/>
            <person name="Chen S.E."/>
            <person name="Zhou L.G."/>
            <person name="Ni X.B."/>
            <person name="Tian J.H."/>
            <person name="Sheng Y."/>
            <person name="Liu T."/>
            <person name="Pan Y.S."/>
            <person name="Xia L.Y."/>
            <person name="Li J."/>
            <person name="Zhao F."/>
            <person name="Cao W.C."/>
        </authorList>
    </citation>
    <scope>NUCLEOTIDE SEQUENCE [LARGE SCALE GENOMIC DNA]</scope>
    <source>
        <strain evidence="9">HaeL-2018</strain>
    </source>
</reference>
<keyword evidence="4 7" id="KW-0812">Transmembrane</keyword>
<gene>
    <name evidence="9" type="ORF">HPB48_016767</name>
</gene>
<feature type="transmembrane region" description="Helical" evidence="7">
    <location>
        <begin position="129"/>
        <end position="154"/>
    </location>
</feature>
<keyword evidence="5 7" id="KW-1133">Transmembrane helix</keyword>
<dbReference type="GO" id="GO:0015175">
    <property type="term" value="F:neutral L-amino acid transmembrane transporter activity"/>
    <property type="evidence" value="ECO:0007669"/>
    <property type="project" value="TreeGrafter"/>
</dbReference>
<name>A0A9J6FSH9_HAELO</name>
<comment type="similarity">
    <text evidence="2 7">Belongs to the dicarboxylate/amino acid:cation symporter (DAACS) (TC 2.A.23) family.</text>
</comment>
<dbReference type="Proteomes" id="UP000821853">
    <property type="component" value="Chromosome 2"/>
</dbReference>
<dbReference type="PRINTS" id="PR00173">
    <property type="entry name" value="EDTRNSPORT"/>
</dbReference>
<evidence type="ECO:0000256" key="7">
    <source>
        <dbReference type="RuleBase" id="RU361216"/>
    </source>
</evidence>
<dbReference type="GO" id="GO:0005313">
    <property type="term" value="F:L-glutamate transmembrane transporter activity"/>
    <property type="evidence" value="ECO:0007669"/>
    <property type="project" value="TreeGrafter"/>
</dbReference>
<evidence type="ECO:0000256" key="6">
    <source>
        <dbReference type="ARBA" id="ARBA00023136"/>
    </source>
</evidence>
<dbReference type="Pfam" id="PF00375">
    <property type="entry name" value="SDF"/>
    <property type="match status" value="1"/>
</dbReference>
<dbReference type="PANTHER" id="PTHR11958:SF63">
    <property type="entry name" value="AMINO ACID TRANSPORTER"/>
    <property type="match status" value="1"/>
</dbReference>
<dbReference type="OrthoDB" id="6516131at2759"/>
<comment type="subcellular location">
    <subcellularLocation>
        <location evidence="1 7">Membrane</location>
        <topology evidence="1 7">Multi-pass membrane protein</topology>
    </subcellularLocation>
</comment>
<proteinExistence type="inferred from homology"/>
<accession>A0A9J6FSH9</accession>